<organism evidence="2 3">
    <name type="scientific">Pestalotiopsis fici (strain W106-1 / CGMCC3.15140)</name>
    <dbReference type="NCBI Taxonomy" id="1229662"/>
    <lineage>
        <taxon>Eukaryota</taxon>
        <taxon>Fungi</taxon>
        <taxon>Dikarya</taxon>
        <taxon>Ascomycota</taxon>
        <taxon>Pezizomycotina</taxon>
        <taxon>Sordariomycetes</taxon>
        <taxon>Xylariomycetidae</taxon>
        <taxon>Amphisphaeriales</taxon>
        <taxon>Sporocadaceae</taxon>
        <taxon>Pestalotiopsis</taxon>
    </lineage>
</organism>
<feature type="region of interest" description="Disordered" evidence="1">
    <location>
        <begin position="1"/>
        <end position="45"/>
    </location>
</feature>
<dbReference type="Proteomes" id="UP000030651">
    <property type="component" value="Unassembled WGS sequence"/>
</dbReference>
<dbReference type="SUPFAM" id="SSF52047">
    <property type="entry name" value="RNI-like"/>
    <property type="match status" value="1"/>
</dbReference>
<evidence type="ECO:0000313" key="2">
    <source>
        <dbReference type="EMBL" id="ETS74273.1"/>
    </source>
</evidence>
<evidence type="ECO:0000313" key="3">
    <source>
        <dbReference type="Proteomes" id="UP000030651"/>
    </source>
</evidence>
<reference evidence="3" key="1">
    <citation type="journal article" date="2015" name="BMC Genomics">
        <title>Genomic and transcriptomic analysis of the endophytic fungus Pestalotiopsis fici reveals its lifestyle and high potential for synthesis of natural products.</title>
        <authorList>
            <person name="Wang X."/>
            <person name="Zhang X."/>
            <person name="Liu L."/>
            <person name="Xiang M."/>
            <person name="Wang W."/>
            <person name="Sun X."/>
            <person name="Che Y."/>
            <person name="Guo L."/>
            <person name="Liu G."/>
            <person name="Guo L."/>
            <person name="Wang C."/>
            <person name="Yin W.B."/>
            <person name="Stadler M."/>
            <person name="Zhang X."/>
            <person name="Liu X."/>
        </authorList>
    </citation>
    <scope>NUCLEOTIDE SEQUENCE [LARGE SCALE GENOMIC DNA]</scope>
    <source>
        <strain evidence="3">W106-1 / CGMCC3.15140</strain>
    </source>
</reference>
<keyword evidence="3" id="KW-1185">Reference proteome</keyword>
<dbReference type="AlphaFoldDB" id="W3WK97"/>
<dbReference type="InParanoid" id="W3WK97"/>
<gene>
    <name evidence="2" type="ORF">PFICI_14139</name>
</gene>
<dbReference type="EMBL" id="KI912120">
    <property type="protein sequence ID" value="ETS74273.1"/>
    <property type="molecule type" value="Genomic_DNA"/>
</dbReference>
<feature type="compositionally biased region" description="Polar residues" evidence="1">
    <location>
        <begin position="1"/>
        <end position="10"/>
    </location>
</feature>
<dbReference type="RefSeq" id="XP_007840911.1">
    <property type="nucleotide sequence ID" value="XM_007842720.1"/>
</dbReference>
<proteinExistence type="predicted"/>
<dbReference type="OrthoDB" id="10505784at2759"/>
<dbReference type="HOGENOM" id="CLU_449849_0_0_1"/>
<sequence>MVTTRSQASRLATDIHKNPQQQEGDNNPSDSESSSIEEQRLPHPKPLLAPELDLLRWITEMREKLDHDSVSIGSCQDQLEYFYASLGFRSNKVIGSLRSHDMDKYQGDESGGFDYWQTLRKLQRRFLPELEEQKYIKSLDAKPGQKIHLLDLPQEIIMCIAHWCHYQPRRTTNPDSHISNNPQELQIPIGGGLDRLSQVSKFVRSLVVPLMFSRVELSCFRIDLAQCLGSLLELEKFLPHVRMFGLVVCELEEPPRSISAAERSDDERSAISLISALKAMSGLREFALYIEDLEDNLLAEISNLVRDSELRLPLLTGLRISRNCSCDNLGVDDSCVSTFPLFYALASMGPNVERASLDFEEVFKTRQVPGLSGFGDLPKLVEVRFKRGAFPLSNANILTIVEAFPRLQRLDLPEPLETRSPKSLIPILSLLTDLEFLALCIDPENPESIEDFSRLQKKKCIAEDFFLQCHRLQHIYLKSHFSSRIGHTTDAFVRLNHSARSQYSQVLQPWVEVEKAFTQGHFDRDFPLGRNYEVSPIWNAQGFPRIMQLGWRPRKSHSPTTWNYFKEEQEIVNGHVQSRWAKTEFPPYDSMLDREVWQSEQAWEDFR</sequence>
<name>W3WK97_PESFW</name>
<accession>W3WK97</accession>
<evidence type="ECO:0000256" key="1">
    <source>
        <dbReference type="SAM" id="MobiDB-lite"/>
    </source>
</evidence>
<feature type="compositionally biased region" description="Polar residues" evidence="1">
    <location>
        <begin position="18"/>
        <end position="36"/>
    </location>
</feature>
<dbReference type="KEGG" id="pfy:PFICI_14139"/>
<dbReference type="GeneID" id="19279152"/>
<protein>
    <submittedName>
        <fullName evidence="2">Uncharacterized protein</fullName>
    </submittedName>
</protein>